<dbReference type="Gene3D" id="3.20.20.370">
    <property type="entry name" value="Glycoside hydrolase/deacetylase"/>
    <property type="match status" value="1"/>
</dbReference>
<gene>
    <name evidence="3" type="ORF">Nlim_2053</name>
</gene>
<reference evidence="3" key="1">
    <citation type="journal article" date="2011" name="PLoS ONE">
        <title>Genome of a low-salinity ammonia-oxidizing archaeon determined by single-cell and metagenomic analysis.</title>
        <authorList>
            <person name="Blainey P.C."/>
            <person name="Mosier A.C."/>
            <person name="Potanina A."/>
            <person name="Francis C.A."/>
            <person name="Quake S.R."/>
        </authorList>
    </citation>
    <scope>NUCLEOTIDE SEQUENCE [LARGE SCALE GENOMIC DNA]</scope>
    <source>
        <strain evidence="3">SFB1</strain>
    </source>
</reference>
<evidence type="ECO:0000259" key="2">
    <source>
        <dbReference type="Pfam" id="PF11959"/>
    </source>
</evidence>
<feature type="domain" description="DUF3473" evidence="2">
    <location>
        <begin position="138"/>
        <end position="273"/>
    </location>
</feature>
<dbReference type="AlphaFoldDB" id="F3KN09"/>
<dbReference type="STRING" id="886738.Nlim_2053"/>
<organism evidence="3">
    <name type="scientific">Candidatus Nitrosarchaeum limnium SFB1</name>
    <dbReference type="NCBI Taxonomy" id="886738"/>
    <lineage>
        <taxon>Archaea</taxon>
        <taxon>Nitrososphaerota</taxon>
        <taxon>Nitrososphaeria</taxon>
        <taxon>Nitrosopumilales</taxon>
        <taxon>Nitrosopumilaceae</taxon>
        <taxon>Nitrosarchaeum</taxon>
    </lineage>
</organism>
<dbReference type="Pfam" id="PF01522">
    <property type="entry name" value="Polysacc_deac_1"/>
    <property type="match status" value="1"/>
</dbReference>
<dbReference type="SUPFAM" id="SSF88713">
    <property type="entry name" value="Glycoside hydrolase/deacetylase"/>
    <property type="match status" value="1"/>
</dbReference>
<comment type="caution">
    <text evidence="3">The sequence shown here is derived from an EMBL/GenBank/DDBJ whole genome shotgun (WGS) entry which is preliminary data.</text>
</comment>
<dbReference type="GO" id="GO:0016810">
    <property type="term" value="F:hydrolase activity, acting on carbon-nitrogen (but not peptide) bonds"/>
    <property type="evidence" value="ECO:0007669"/>
    <property type="project" value="InterPro"/>
</dbReference>
<dbReference type="InterPro" id="IPR011330">
    <property type="entry name" value="Glyco_hydro/deAcase_b/a-brl"/>
</dbReference>
<protein>
    <submittedName>
        <fullName evidence="3">Putative xylanase/chitin deacetylase</fullName>
    </submittedName>
</protein>
<dbReference type="CDD" id="cd10941">
    <property type="entry name" value="CE4_PuuE_HpPgdA_like_2"/>
    <property type="match status" value="1"/>
</dbReference>
<keyword evidence="3" id="KW-0624">Polysaccharide degradation</keyword>
<keyword evidence="3" id="KW-0378">Hydrolase</keyword>
<proteinExistence type="predicted"/>
<dbReference type="EMBL" id="AEGP01000066">
    <property type="protein sequence ID" value="EGG41242.1"/>
    <property type="molecule type" value="Genomic_DNA"/>
</dbReference>
<accession>F3KN09</accession>
<evidence type="ECO:0000259" key="1">
    <source>
        <dbReference type="Pfam" id="PF01522"/>
    </source>
</evidence>
<dbReference type="PANTHER" id="PTHR47561:SF1">
    <property type="entry name" value="POLYSACCHARIDE DEACETYLASE FAMILY PROTEIN (AFU_ORTHOLOGUE AFUA_6G05030)"/>
    <property type="match status" value="1"/>
</dbReference>
<dbReference type="HOGENOM" id="CLU_066872_0_0_2"/>
<evidence type="ECO:0000313" key="3">
    <source>
        <dbReference type="EMBL" id="EGG41242.1"/>
    </source>
</evidence>
<feature type="domain" description="NodB homology" evidence="1">
    <location>
        <begin position="35"/>
        <end position="126"/>
    </location>
</feature>
<sequence length="275" mass="31742">MNLLGIDFEDWYHPQLVEPFVSEEIKIPTMFKGLNKILDLLRKNDSKATFFVVGELLESNPEIFDKIMSEGHEIGFHTMKHTRMDSLNFRSIFKQELKDFEKLTLGKSIGFRAPTFSLNEKSSWLIEELVNNKYKYDSSIVPAKTSMYGIPTAEKSPYKITNSNLGKNDPNGTLIEFPLMVTKFLGKTIPAAGGFYLRALPLQIIKKAIKSYEQKEIPASLYIHSWELTPEFIPKIKLPLKNHFITYHKIGKTFSKLNELINEFKFTSFNTFLKI</sequence>
<dbReference type="InterPro" id="IPR002509">
    <property type="entry name" value="NODB_dom"/>
</dbReference>
<dbReference type="Pfam" id="PF11959">
    <property type="entry name" value="DUF3473"/>
    <property type="match status" value="1"/>
</dbReference>
<dbReference type="GO" id="GO:0016798">
    <property type="term" value="F:hydrolase activity, acting on glycosyl bonds"/>
    <property type="evidence" value="ECO:0007669"/>
    <property type="project" value="UniProtKB-KW"/>
</dbReference>
<dbReference type="PANTHER" id="PTHR47561">
    <property type="entry name" value="POLYSACCHARIDE DEACETYLASE FAMILY PROTEIN (AFU_ORTHOLOGUE AFUA_6G05030)"/>
    <property type="match status" value="1"/>
</dbReference>
<keyword evidence="3" id="KW-0858">Xylan degradation</keyword>
<dbReference type="GO" id="GO:0045493">
    <property type="term" value="P:xylan catabolic process"/>
    <property type="evidence" value="ECO:0007669"/>
    <property type="project" value="UniProtKB-KW"/>
</dbReference>
<dbReference type="InterPro" id="IPR022560">
    <property type="entry name" value="DUF3473"/>
</dbReference>
<keyword evidence="3" id="KW-0326">Glycosidase</keyword>
<name>F3KN09_9ARCH</name>
<keyword evidence="3" id="KW-0119">Carbohydrate metabolism</keyword>
<dbReference type="InterPro" id="IPR045235">
    <property type="entry name" value="PuuE_HpPgdA-like"/>
</dbReference>
<dbReference type="Proteomes" id="UP000004348">
    <property type="component" value="Chromosome"/>
</dbReference>